<dbReference type="GO" id="GO:0045747">
    <property type="term" value="P:positive regulation of Notch signaling pathway"/>
    <property type="evidence" value="ECO:0007669"/>
    <property type="project" value="TreeGrafter"/>
</dbReference>
<proteinExistence type="predicted"/>
<feature type="compositionally biased region" description="Basic and acidic residues" evidence="1">
    <location>
        <begin position="428"/>
        <end position="441"/>
    </location>
</feature>
<dbReference type="GO" id="GO:0005112">
    <property type="term" value="F:Notch binding"/>
    <property type="evidence" value="ECO:0007669"/>
    <property type="project" value="TreeGrafter"/>
</dbReference>
<keyword evidence="2" id="KW-0732">Signal</keyword>
<accession>A0AAN8IHE4</accession>
<feature type="chain" id="PRO_5042874158" evidence="2">
    <location>
        <begin position="20"/>
        <end position="482"/>
    </location>
</feature>
<keyword evidence="4" id="KW-1185">Reference proteome</keyword>
<dbReference type="PANTHER" id="PTHR35015">
    <property type="entry name" value="PROTEIN CBR-OSM-7-RELATED"/>
    <property type="match status" value="1"/>
</dbReference>
<dbReference type="GO" id="GO:0005615">
    <property type="term" value="C:extracellular space"/>
    <property type="evidence" value="ECO:0007669"/>
    <property type="project" value="TreeGrafter"/>
</dbReference>
<dbReference type="InterPro" id="IPR053124">
    <property type="entry name" value="Notch_signaling_modulators"/>
</dbReference>
<comment type="caution">
    <text evidence="3">The sequence shown here is derived from an EMBL/GenBank/DDBJ whole genome shotgun (WGS) entry which is preliminary data.</text>
</comment>
<gene>
    <name evidence="3" type="ORF">GCK32_009487</name>
</gene>
<dbReference type="PANTHER" id="PTHR35015:SF4">
    <property type="entry name" value="PROTEIN CBR-OSM-7"/>
    <property type="match status" value="1"/>
</dbReference>
<feature type="compositionally biased region" description="Acidic residues" evidence="1">
    <location>
        <begin position="406"/>
        <end position="415"/>
    </location>
</feature>
<feature type="signal peptide" evidence="2">
    <location>
        <begin position="1"/>
        <end position="19"/>
    </location>
</feature>
<evidence type="ECO:0000313" key="4">
    <source>
        <dbReference type="Proteomes" id="UP001331761"/>
    </source>
</evidence>
<evidence type="ECO:0000256" key="1">
    <source>
        <dbReference type="SAM" id="MobiDB-lite"/>
    </source>
</evidence>
<evidence type="ECO:0000313" key="3">
    <source>
        <dbReference type="EMBL" id="KAK5969452.1"/>
    </source>
</evidence>
<sequence>MFFTWIPFLLATAVVITNAVPLNLVRIACARNPQLAFCDSHILGLPAGAIQPSATSTSTAASPIKGVTDYSGNDDFVRWLNEQDDEVTIDEREHHPKLSDKKEYCAKYKANFGNYCKTGIEGKLDGILPQFCAVYIKQCKGDGSEFPRPGPLPETGPSPKMMEETDETPMKAAAAEVPTKVVAELPPHAAQETAMIAETEGFKDGVLQYCEKFADKYKHFCQGAQRSELGKTNEFCSSYRDSCHHTEPSATSKVPAEVAPPETEQATGSVEAPMEAAAAEVPTKVVAELPPHAAQETAMIAETEGFKDGVLQYCEKFADQYNHFCQGAQRSELGKTDEFCSSYRDSCHHTKPSATSKVPAEVAPPETEQATGSSGGAAPVPTAPKTSEPSSASKTPESPKKPSGSDIDDVEEFPESAEVGAGSQSSFEEEKPGKGPEKDPKVQKYCDEFWENYNYYCAGDQSTGHEKFCRSYRTNCPHKLSS</sequence>
<dbReference type="AlphaFoldDB" id="A0AAN8IHE4"/>
<feature type="region of interest" description="Disordered" evidence="1">
    <location>
        <begin position="145"/>
        <end position="164"/>
    </location>
</feature>
<reference evidence="3 4" key="1">
    <citation type="submission" date="2019-10" db="EMBL/GenBank/DDBJ databases">
        <title>Assembly and Annotation for the nematode Trichostrongylus colubriformis.</title>
        <authorList>
            <person name="Martin J."/>
        </authorList>
    </citation>
    <scope>NUCLEOTIDE SEQUENCE [LARGE SCALE GENOMIC DNA]</scope>
    <source>
        <strain evidence="3">G859</strain>
        <tissue evidence="3">Whole worm</tissue>
    </source>
</reference>
<dbReference type="EMBL" id="WIXE01020151">
    <property type="protein sequence ID" value="KAK5969452.1"/>
    <property type="molecule type" value="Genomic_DNA"/>
</dbReference>
<organism evidence="3 4">
    <name type="scientific">Trichostrongylus colubriformis</name>
    <name type="common">Black scour worm</name>
    <dbReference type="NCBI Taxonomy" id="6319"/>
    <lineage>
        <taxon>Eukaryota</taxon>
        <taxon>Metazoa</taxon>
        <taxon>Ecdysozoa</taxon>
        <taxon>Nematoda</taxon>
        <taxon>Chromadorea</taxon>
        <taxon>Rhabditida</taxon>
        <taxon>Rhabditina</taxon>
        <taxon>Rhabditomorpha</taxon>
        <taxon>Strongyloidea</taxon>
        <taxon>Trichostrongylidae</taxon>
        <taxon>Trichostrongylus</taxon>
    </lineage>
</organism>
<protein>
    <submittedName>
        <fullName evidence="3">Uncharacterized protein</fullName>
    </submittedName>
</protein>
<evidence type="ECO:0000256" key="2">
    <source>
        <dbReference type="SAM" id="SignalP"/>
    </source>
</evidence>
<feature type="region of interest" description="Disordered" evidence="1">
    <location>
        <begin position="344"/>
        <end position="441"/>
    </location>
</feature>
<dbReference type="Proteomes" id="UP001331761">
    <property type="component" value="Unassembled WGS sequence"/>
</dbReference>
<name>A0AAN8IHE4_TRICO</name>
<feature type="compositionally biased region" description="Polar residues" evidence="1">
    <location>
        <begin position="384"/>
        <end position="396"/>
    </location>
</feature>